<dbReference type="Proteomes" id="UP000050525">
    <property type="component" value="Unassembled WGS sequence"/>
</dbReference>
<comment type="caution">
    <text evidence="2">The sequence shown here is derived from an EMBL/GenBank/DDBJ whole genome shotgun (WGS) entry which is preliminary data.</text>
</comment>
<organism evidence="2 3">
    <name type="scientific">Alligator mississippiensis</name>
    <name type="common">American alligator</name>
    <dbReference type="NCBI Taxonomy" id="8496"/>
    <lineage>
        <taxon>Eukaryota</taxon>
        <taxon>Metazoa</taxon>
        <taxon>Chordata</taxon>
        <taxon>Craniata</taxon>
        <taxon>Vertebrata</taxon>
        <taxon>Euteleostomi</taxon>
        <taxon>Archelosauria</taxon>
        <taxon>Archosauria</taxon>
        <taxon>Crocodylia</taxon>
        <taxon>Alligatoridae</taxon>
        <taxon>Alligatorinae</taxon>
        <taxon>Alligator</taxon>
    </lineage>
</organism>
<accession>A0A151MII9</accession>
<dbReference type="Gene3D" id="2.60.40.10">
    <property type="entry name" value="Immunoglobulins"/>
    <property type="match status" value="1"/>
</dbReference>
<dbReference type="InterPro" id="IPR013783">
    <property type="entry name" value="Ig-like_fold"/>
</dbReference>
<dbReference type="SUPFAM" id="SSF48726">
    <property type="entry name" value="Immunoglobulin"/>
    <property type="match status" value="1"/>
</dbReference>
<evidence type="ECO:0000256" key="1">
    <source>
        <dbReference type="SAM" id="MobiDB-lite"/>
    </source>
</evidence>
<name>A0A151MII9_ALLMI</name>
<evidence type="ECO:0000313" key="2">
    <source>
        <dbReference type="EMBL" id="KYO24344.1"/>
    </source>
</evidence>
<evidence type="ECO:0000313" key="3">
    <source>
        <dbReference type="Proteomes" id="UP000050525"/>
    </source>
</evidence>
<gene>
    <name evidence="2" type="ORF">Y1Q_0004361</name>
</gene>
<evidence type="ECO:0008006" key="4">
    <source>
        <dbReference type="Google" id="ProtNLM"/>
    </source>
</evidence>
<dbReference type="EMBL" id="AKHW03006099">
    <property type="protein sequence ID" value="KYO24344.1"/>
    <property type="molecule type" value="Genomic_DNA"/>
</dbReference>
<sequence length="180" mass="19322">MAMVFTKRAIPIIRNQFNMAPCMAKVTICELMGDWCLLSQVGATAEAVSGSGGRDKADKHPQKPPAASASESGLEVKAAAPATWSILPLSQVPGVAGPVPGKRYEAHQVSLSITCGVSGASVSSHYWHWLRQPPELGSSGWAPFRAAWSLEPATTTQLWPPKFASPRTPGRRRCRCSRMP</sequence>
<proteinExistence type="predicted"/>
<feature type="region of interest" description="Disordered" evidence="1">
    <location>
        <begin position="48"/>
        <end position="74"/>
    </location>
</feature>
<protein>
    <recommendedName>
        <fullName evidence="4">Ig-like domain-containing protein</fullName>
    </recommendedName>
</protein>
<dbReference type="InterPro" id="IPR036179">
    <property type="entry name" value="Ig-like_dom_sf"/>
</dbReference>
<reference evidence="2 3" key="1">
    <citation type="journal article" date="2012" name="Genome Biol.">
        <title>Sequencing three crocodilian genomes to illuminate the evolution of archosaurs and amniotes.</title>
        <authorList>
            <person name="St John J.A."/>
            <person name="Braun E.L."/>
            <person name="Isberg S.R."/>
            <person name="Miles L.G."/>
            <person name="Chong A.Y."/>
            <person name="Gongora J."/>
            <person name="Dalzell P."/>
            <person name="Moran C."/>
            <person name="Bed'hom B."/>
            <person name="Abzhanov A."/>
            <person name="Burgess S.C."/>
            <person name="Cooksey A.M."/>
            <person name="Castoe T.A."/>
            <person name="Crawford N.G."/>
            <person name="Densmore L.D."/>
            <person name="Drew J.C."/>
            <person name="Edwards S.V."/>
            <person name="Faircloth B.C."/>
            <person name="Fujita M.K."/>
            <person name="Greenwold M.J."/>
            <person name="Hoffmann F.G."/>
            <person name="Howard J.M."/>
            <person name="Iguchi T."/>
            <person name="Janes D.E."/>
            <person name="Khan S.Y."/>
            <person name="Kohno S."/>
            <person name="de Koning A.J."/>
            <person name="Lance S.L."/>
            <person name="McCarthy F.M."/>
            <person name="McCormack J.E."/>
            <person name="Merchant M.E."/>
            <person name="Peterson D.G."/>
            <person name="Pollock D.D."/>
            <person name="Pourmand N."/>
            <person name="Raney B.J."/>
            <person name="Roessler K.A."/>
            <person name="Sanford J.R."/>
            <person name="Sawyer R.H."/>
            <person name="Schmidt C.J."/>
            <person name="Triplett E.W."/>
            <person name="Tuberville T.D."/>
            <person name="Venegas-Anaya M."/>
            <person name="Howard J.T."/>
            <person name="Jarvis E.D."/>
            <person name="Guillette L.J.Jr."/>
            <person name="Glenn T.C."/>
            <person name="Green R.E."/>
            <person name="Ray D.A."/>
        </authorList>
    </citation>
    <scope>NUCLEOTIDE SEQUENCE [LARGE SCALE GENOMIC DNA]</scope>
    <source>
        <strain evidence="2">KSC_2009_1</strain>
    </source>
</reference>
<dbReference type="AlphaFoldDB" id="A0A151MII9"/>
<keyword evidence="3" id="KW-1185">Reference proteome</keyword>